<dbReference type="InterPro" id="IPR019079">
    <property type="entry name" value="Capsule_synth_CapA"/>
</dbReference>
<feature type="domain" description="Capsule synthesis protein CapA" evidence="2">
    <location>
        <begin position="33"/>
        <end position="347"/>
    </location>
</feature>
<proteinExistence type="inferred from homology"/>
<evidence type="ECO:0000313" key="3">
    <source>
        <dbReference type="EMBL" id="QGZ66147.1"/>
    </source>
</evidence>
<dbReference type="Proteomes" id="UP000433577">
    <property type="component" value="Chromosome 4"/>
</dbReference>
<dbReference type="CDD" id="cd07381">
    <property type="entry name" value="MPP_CapA"/>
    <property type="match status" value="1"/>
</dbReference>
<dbReference type="KEGG" id="pacs:FAZ98_30485"/>
<dbReference type="PANTHER" id="PTHR33393">
    <property type="entry name" value="POLYGLUTAMINE SYNTHESIS ACCESSORY PROTEIN RV0574C-RELATED"/>
    <property type="match status" value="1"/>
</dbReference>
<dbReference type="EMBL" id="CP046916">
    <property type="protein sequence ID" value="QGZ66147.1"/>
    <property type="molecule type" value="Genomic_DNA"/>
</dbReference>
<evidence type="ECO:0000313" key="4">
    <source>
        <dbReference type="Proteomes" id="UP000433577"/>
    </source>
</evidence>
<evidence type="ECO:0000256" key="1">
    <source>
        <dbReference type="ARBA" id="ARBA00005662"/>
    </source>
</evidence>
<dbReference type="SUPFAM" id="SSF56300">
    <property type="entry name" value="Metallo-dependent phosphatases"/>
    <property type="match status" value="1"/>
</dbReference>
<dbReference type="InterPro" id="IPR052169">
    <property type="entry name" value="CW_Biosynth-Accessory"/>
</dbReference>
<name>A0A7Z2GQQ8_9BURK</name>
<keyword evidence="4" id="KW-1185">Reference proteome</keyword>
<gene>
    <name evidence="3" type="ORF">FAZ98_30485</name>
</gene>
<accession>A0A7Z2GQQ8</accession>
<evidence type="ECO:0000259" key="2">
    <source>
        <dbReference type="SMART" id="SM00854"/>
    </source>
</evidence>
<dbReference type="AlphaFoldDB" id="A0A7Z2GQQ8"/>
<dbReference type="RefSeq" id="WP_158957309.1">
    <property type="nucleotide sequence ID" value="NZ_CP046916.1"/>
</dbReference>
<dbReference type="SMART" id="SM00854">
    <property type="entry name" value="PGA_cap"/>
    <property type="match status" value="1"/>
</dbReference>
<protein>
    <submittedName>
        <fullName evidence="3">CapA family protein</fullName>
    </submittedName>
</protein>
<organism evidence="3 4">
    <name type="scientific">Paraburkholderia acidisoli</name>
    <dbReference type="NCBI Taxonomy" id="2571748"/>
    <lineage>
        <taxon>Bacteria</taxon>
        <taxon>Pseudomonadati</taxon>
        <taxon>Pseudomonadota</taxon>
        <taxon>Betaproteobacteria</taxon>
        <taxon>Burkholderiales</taxon>
        <taxon>Burkholderiaceae</taxon>
        <taxon>Paraburkholderia</taxon>
    </lineage>
</organism>
<dbReference type="OrthoDB" id="5405713at2"/>
<dbReference type="PANTHER" id="PTHR33393:SF13">
    <property type="entry name" value="PGA BIOSYNTHESIS PROTEIN CAPA"/>
    <property type="match status" value="1"/>
</dbReference>
<reference evidence="3 4" key="1">
    <citation type="submission" date="2019-12" db="EMBL/GenBank/DDBJ databases">
        <title>Paraburkholderia acidiphila 7Q-K02 sp. nov and Paraburkholderia acidisoli DHF22 sp. nov., two strains isolated from forest soil.</title>
        <authorList>
            <person name="Gao Z."/>
            <person name="Qiu L."/>
        </authorList>
    </citation>
    <scope>NUCLEOTIDE SEQUENCE [LARGE SCALE GENOMIC DNA]</scope>
    <source>
        <strain evidence="3 4">DHF22</strain>
    </source>
</reference>
<comment type="similarity">
    <text evidence="1">Belongs to the CapA family.</text>
</comment>
<sequence>MTQHQRIKAPSQRPASLELQANWRDADVESGFTVIAVGDIIITHAIRAKLARRSPELLAILSRGDVVVGNYEGSAIDLRRFDGHPEAQSGFAWLTSDPECPADLAALGFNLMARANNHALDWGAAGMAMTDDLLDAAGIAHAGTGASLAAARAPAFLNTAKARVALLSHATTFEGNAPANDGLGAVPPRPGLNPLRTTAHRLVSADDFAVLKRLNDQEAFQDHFLLRALYGQHSVHLGMALHYRVDPEARPGSLRIVHECDPRDLGAIERNLRQAKQTSDFAIVAQHTHEPDNFTTEVPGYLPALARKLVDGGADMLCGHGPHQLRGIEIYRGKPLLYSLGNFCFMDNTQQIVPRDEWEEREWMAAEAMVGPKGITQPNVSTPAEFLEWKRVVGIFSEPIWFESVVAECRFGAHGRLEALLLHPIELGFAGRDAERGIPRLAFDTEENGAQARRILERLQALSSEFGTRIEIETVTFGERVSSVGRVCLAD</sequence>
<dbReference type="InterPro" id="IPR029052">
    <property type="entry name" value="Metallo-depent_PP-like"/>
</dbReference>
<dbReference type="Pfam" id="PF09587">
    <property type="entry name" value="PGA_cap"/>
    <property type="match status" value="1"/>
</dbReference>